<reference evidence="1" key="1">
    <citation type="journal article" date="2021" name="PeerJ">
        <title>Extensive microbial diversity within the chicken gut microbiome revealed by metagenomics and culture.</title>
        <authorList>
            <person name="Gilroy R."/>
            <person name="Ravi A."/>
            <person name="Getino M."/>
            <person name="Pursley I."/>
            <person name="Horton D.L."/>
            <person name="Alikhan N.F."/>
            <person name="Baker D."/>
            <person name="Gharbi K."/>
            <person name="Hall N."/>
            <person name="Watson M."/>
            <person name="Adriaenssens E.M."/>
            <person name="Foster-Nyarko E."/>
            <person name="Jarju S."/>
            <person name="Secka A."/>
            <person name="Antonio M."/>
            <person name="Oren A."/>
            <person name="Chaudhuri R.R."/>
            <person name="La Ragione R."/>
            <person name="Hildebrand F."/>
            <person name="Pallen M.J."/>
        </authorList>
    </citation>
    <scope>NUCLEOTIDE SEQUENCE</scope>
    <source>
        <strain evidence="1">ChiSjej2B20-11307</strain>
    </source>
</reference>
<dbReference type="SFLD" id="SFLDG01129">
    <property type="entry name" value="C1.5:_HAD__Beta-PGM__Phosphata"/>
    <property type="match status" value="1"/>
</dbReference>
<reference evidence="1" key="2">
    <citation type="submission" date="2021-04" db="EMBL/GenBank/DDBJ databases">
        <authorList>
            <person name="Gilroy R."/>
        </authorList>
    </citation>
    <scope>NUCLEOTIDE SEQUENCE</scope>
    <source>
        <strain evidence="1">ChiSjej2B20-11307</strain>
    </source>
</reference>
<dbReference type="NCBIfam" id="TIGR01509">
    <property type="entry name" value="HAD-SF-IA-v3"/>
    <property type="match status" value="1"/>
</dbReference>
<dbReference type="InterPro" id="IPR023214">
    <property type="entry name" value="HAD_sf"/>
</dbReference>
<dbReference type="EMBL" id="DXAK01000043">
    <property type="protein sequence ID" value="HJA07112.1"/>
    <property type="molecule type" value="Genomic_DNA"/>
</dbReference>
<evidence type="ECO:0000313" key="2">
    <source>
        <dbReference type="Proteomes" id="UP000824223"/>
    </source>
</evidence>
<dbReference type="CDD" id="cd02603">
    <property type="entry name" value="HAD_sEH-N_like"/>
    <property type="match status" value="1"/>
</dbReference>
<accession>A0A9D2KKT1</accession>
<dbReference type="Gene3D" id="3.40.50.1000">
    <property type="entry name" value="HAD superfamily/HAD-like"/>
    <property type="match status" value="1"/>
</dbReference>
<dbReference type="InterPro" id="IPR023198">
    <property type="entry name" value="PGP-like_dom2"/>
</dbReference>
<gene>
    <name evidence="1" type="ORF">H9798_08250</name>
</gene>
<comment type="caution">
    <text evidence="1">The sequence shown here is derived from an EMBL/GenBank/DDBJ whole genome shotgun (WGS) entry which is preliminary data.</text>
</comment>
<dbReference type="Proteomes" id="UP000824223">
    <property type="component" value="Unassembled WGS sequence"/>
</dbReference>
<dbReference type="InterPro" id="IPR036412">
    <property type="entry name" value="HAD-like_sf"/>
</dbReference>
<protein>
    <submittedName>
        <fullName evidence="1">HAD family phosphatase</fullName>
    </submittedName>
</protein>
<dbReference type="Pfam" id="PF00702">
    <property type="entry name" value="Hydrolase"/>
    <property type="match status" value="1"/>
</dbReference>
<dbReference type="AlphaFoldDB" id="A0A9D2KKT1"/>
<dbReference type="InterPro" id="IPR006439">
    <property type="entry name" value="HAD-SF_hydro_IA"/>
</dbReference>
<organism evidence="1 2">
    <name type="scientific">Candidatus Mediterraneibacter pullicola</name>
    <dbReference type="NCBI Taxonomy" id="2838682"/>
    <lineage>
        <taxon>Bacteria</taxon>
        <taxon>Bacillati</taxon>
        <taxon>Bacillota</taxon>
        <taxon>Clostridia</taxon>
        <taxon>Lachnospirales</taxon>
        <taxon>Lachnospiraceae</taxon>
        <taxon>Mediterraneibacter</taxon>
    </lineage>
</organism>
<dbReference type="PANTHER" id="PTHR43611">
    <property type="entry name" value="ALPHA-D-GLUCOSE 1-PHOSPHATE PHOSPHATASE"/>
    <property type="match status" value="1"/>
</dbReference>
<dbReference type="SFLD" id="SFLDS00003">
    <property type="entry name" value="Haloacid_Dehalogenase"/>
    <property type="match status" value="1"/>
</dbReference>
<dbReference type="PANTHER" id="PTHR43611:SF3">
    <property type="entry name" value="FLAVIN MONONUCLEOTIDE HYDROLASE 1, CHLOROPLATIC"/>
    <property type="match status" value="1"/>
</dbReference>
<sequence length="197" mass="22793">MRYKSIVFDFGNVIGKFDGRYILHQFCANDQDYEILSSVIFTNWHELDKGTIDYDENAQRAVSLVPDRLKAATQDFFRKWPKYVQPLEDTLCFIDALYEQDIPMYLLSNAPTYFAEQAARYDVLKKFRGIVFSAPLKMAKPDPAIYRYLFETFSLNPRECFFIDDLEENIEIGRSLGMDGLVFTGDIDKVKAAVGMP</sequence>
<name>A0A9D2KKT1_9FIRM</name>
<evidence type="ECO:0000313" key="1">
    <source>
        <dbReference type="EMBL" id="HJA07112.1"/>
    </source>
</evidence>
<dbReference type="Gene3D" id="1.10.150.240">
    <property type="entry name" value="Putative phosphatase, domain 2"/>
    <property type="match status" value="1"/>
</dbReference>
<dbReference type="SUPFAM" id="SSF56784">
    <property type="entry name" value="HAD-like"/>
    <property type="match status" value="1"/>
</dbReference>
<dbReference type="PRINTS" id="PR00413">
    <property type="entry name" value="HADHALOGNASE"/>
</dbReference>
<proteinExistence type="predicted"/>